<gene>
    <name evidence="2" type="ORF">FHX52_0779</name>
</gene>
<comment type="caution">
    <text evidence="2">The sequence shown here is derived from an EMBL/GenBank/DDBJ whole genome shotgun (WGS) entry which is preliminary data.</text>
</comment>
<reference evidence="2 3" key="1">
    <citation type="submission" date="2019-06" db="EMBL/GenBank/DDBJ databases">
        <title>Sequencing the genomes of 1000 actinobacteria strains.</title>
        <authorList>
            <person name="Klenk H.-P."/>
        </authorList>
    </citation>
    <scope>NUCLEOTIDE SEQUENCE [LARGE SCALE GENOMIC DNA]</scope>
    <source>
        <strain evidence="2 3">DSM 21776</strain>
    </source>
</reference>
<organism evidence="2 3">
    <name type="scientific">Humibacillus xanthopallidus</name>
    <dbReference type="NCBI Taxonomy" id="412689"/>
    <lineage>
        <taxon>Bacteria</taxon>
        <taxon>Bacillati</taxon>
        <taxon>Actinomycetota</taxon>
        <taxon>Actinomycetes</taxon>
        <taxon>Micrococcales</taxon>
        <taxon>Intrasporangiaceae</taxon>
        <taxon>Humibacillus</taxon>
    </lineage>
</organism>
<dbReference type="AlphaFoldDB" id="A0A543PUB7"/>
<keyword evidence="1" id="KW-0472">Membrane</keyword>
<sequence length="72" mass="7793">MDWSLRVALTVTTLAVVPLLFLLIGVGYAMWLHKRGVAEPEKQVVLPLKAAMPSRRAKEDADAAKAELPPAA</sequence>
<dbReference type="Proteomes" id="UP000320085">
    <property type="component" value="Unassembled WGS sequence"/>
</dbReference>
<keyword evidence="1" id="KW-1133">Transmembrane helix</keyword>
<dbReference type="RefSeq" id="WP_141820068.1">
    <property type="nucleotide sequence ID" value="NZ_BAAAQC010000005.1"/>
</dbReference>
<name>A0A543PUB7_9MICO</name>
<evidence type="ECO:0000313" key="2">
    <source>
        <dbReference type="EMBL" id="TQN47672.1"/>
    </source>
</evidence>
<keyword evidence="1" id="KW-0812">Transmembrane</keyword>
<dbReference type="EMBL" id="VFQF01000001">
    <property type="protein sequence ID" value="TQN47672.1"/>
    <property type="molecule type" value="Genomic_DNA"/>
</dbReference>
<accession>A0A543PUB7</accession>
<evidence type="ECO:0000256" key="1">
    <source>
        <dbReference type="SAM" id="Phobius"/>
    </source>
</evidence>
<feature type="transmembrane region" description="Helical" evidence="1">
    <location>
        <begin position="6"/>
        <end position="32"/>
    </location>
</feature>
<protein>
    <submittedName>
        <fullName evidence="2">Uncharacterized protein</fullName>
    </submittedName>
</protein>
<proteinExistence type="predicted"/>
<evidence type="ECO:0000313" key="3">
    <source>
        <dbReference type="Proteomes" id="UP000320085"/>
    </source>
</evidence>